<name>A0A7Y9W4Y5_9BURK</name>
<protein>
    <submittedName>
        <fullName evidence="2">Uncharacterized protein</fullName>
    </submittedName>
</protein>
<feature type="region of interest" description="Disordered" evidence="1">
    <location>
        <begin position="62"/>
        <end position="83"/>
    </location>
</feature>
<dbReference type="AlphaFoldDB" id="A0A7Y9W4Y5"/>
<reference evidence="2 3" key="1">
    <citation type="submission" date="2020-07" db="EMBL/GenBank/DDBJ databases">
        <title>Exploring microbial biodiversity for novel pathways involved in the catabolism of aromatic compounds derived from lignin.</title>
        <authorList>
            <person name="Elkins J."/>
        </authorList>
    </citation>
    <scope>NUCLEOTIDE SEQUENCE [LARGE SCALE GENOMIC DNA]</scope>
    <source>
        <strain evidence="2 3">H2C3B</strain>
    </source>
</reference>
<proteinExistence type="predicted"/>
<sequence>MNPTRSFLNAQPLREPRETRGAQALCEMPEAGTRQGLARKCGLLSAAVLCALCCVALAGCDGSSNGSSSSSGASGGATAANNAAAGAGGASAAVPIVAAPASGACVALGASAVQPLQNTQLVCAP</sequence>
<comment type="caution">
    <text evidence="2">The sequence shown here is derived from an EMBL/GenBank/DDBJ whole genome shotgun (WGS) entry which is preliminary data.</text>
</comment>
<evidence type="ECO:0000313" key="3">
    <source>
        <dbReference type="Proteomes" id="UP000572540"/>
    </source>
</evidence>
<dbReference type="RefSeq" id="WP_257031611.1">
    <property type="nucleotide sequence ID" value="NZ_JACCAU010000001.1"/>
</dbReference>
<organism evidence="2 3">
    <name type="scientific">Paraburkholderia bryophila</name>
    <dbReference type="NCBI Taxonomy" id="420952"/>
    <lineage>
        <taxon>Bacteria</taxon>
        <taxon>Pseudomonadati</taxon>
        <taxon>Pseudomonadota</taxon>
        <taxon>Betaproteobacteria</taxon>
        <taxon>Burkholderiales</taxon>
        <taxon>Burkholderiaceae</taxon>
        <taxon>Paraburkholderia</taxon>
    </lineage>
</organism>
<feature type="region of interest" description="Disordered" evidence="1">
    <location>
        <begin position="1"/>
        <end position="20"/>
    </location>
</feature>
<accession>A0A7Y9W4Y5</accession>
<evidence type="ECO:0000256" key="1">
    <source>
        <dbReference type="SAM" id="MobiDB-lite"/>
    </source>
</evidence>
<dbReference type="EMBL" id="JACCAU010000001">
    <property type="protein sequence ID" value="NYH13815.1"/>
    <property type="molecule type" value="Genomic_DNA"/>
</dbReference>
<dbReference type="Proteomes" id="UP000572540">
    <property type="component" value="Unassembled WGS sequence"/>
</dbReference>
<gene>
    <name evidence="2" type="ORF">GGD41_001043</name>
</gene>
<evidence type="ECO:0000313" key="2">
    <source>
        <dbReference type="EMBL" id="NYH13815.1"/>
    </source>
</evidence>